<accession>A0A177ESS6</accession>
<gene>
    <name evidence="2" type="ORF">AYO21_10795</name>
</gene>
<organism evidence="2 3">
    <name type="scientific">Fonsecaea monophora</name>
    <dbReference type="NCBI Taxonomy" id="254056"/>
    <lineage>
        <taxon>Eukaryota</taxon>
        <taxon>Fungi</taxon>
        <taxon>Dikarya</taxon>
        <taxon>Ascomycota</taxon>
        <taxon>Pezizomycotina</taxon>
        <taxon>Eurotiomycetes</taxon>
        <taxon>Chaetothyriomycetidae</taxon>
        <taxon>Chaetothyriales</taxon>
        <taxon>Herpotrichiellaceae</taxon>
        <taxon>Fonsecaea</taxon>
    </lineage>
</organism>
<evidence type="ECO:0000259" key="1">
    <source>
        <dbReference type="Pfam" id="PF00596"/>
    </source>
</evidence>
<protein>
    <recommendedName>
        <fullName evidence="1">Class II aldolase/adducin N-terminal domain-containing protein</fullName>
    </recommendedName>
</protein>
<dbReference type="GeneID" id="34605905"/>
<keyword evidence="3" id="KW-1185">Reference proteome</keyword>
<dbReference type="EMBL" id="LVKK01000131">
    <property type="protein sequence ID" value="OAG35063.1"/>
    <property type="molecule type" value="Genomic_DNA"/>
</dbReference>
<feature type="domain" description="Class II aldolase/adducin N-terminal" evidence="1">
    <location>
        <begin position="14"/>
        <end position="124"/>
    </location>
</feature>
<reference evidence="2 3" key="1">
    <citation type="submission" date="2016-03" db="EMBL/GenBank/DDBJ databases">
        <title>Draft genome sequence of the Fonsecaea monophora CBS 269.37.</title>
        <authorList>
            <person name="Bombassaro A."/>
            <person name="Vinicius W.A."/>
            <person name="De Hoog S."/>
            <person name="Sun J."/>
            <person name="Souza E.M."/>
            <person name="Raittz R.T."/>
            <person name="Costa F."/>
            <person name="Leao A.C."/>
            <person name="Tadra-Sfeir M.Z."/>
            <person name="Baura V."/>
            <person name="Balsanelli E."/>
            <person name="Pedrosa F.O."/>
            <person name="Moreno L.F."/>
            <person name="Steffens M.B."/>
            <person name="Xi L."/>
            <person name="Bocca A.L."/>
            <person name="Felipe M.S."/>
            <person name="Teixeira M."/>
            <person name="Telles Filho F.Q."/>
            <person name="Azevedo C.M."/>
            <person name="Gomes R."/>
            <person name="Vicente V.A."/>
        </authorList>
    </citation>
    <scope>NUCLEOTIDE SEQUENCE [LARGE SCALE GENOMIC DNA]</scope>
    <source>
        <strain evidence="2 3">CBS 269.37</strain>
    </source>
</reference>
<dbReference type="Gene3D" id="3.40.225.10">
    <property type="entry name" value="Class II aldolase/adducin N-terminal domain"/>
    <property type="match status" value="1"/>
</dbReference>
<dbReference type="InterPro" id="IPR001303">
    <property type="entry name" value="Aldolase_II/adducin_N"/>
</dbReference>
<comment type="caution">
    <text evidence="2">The sequence shown here is derived from an EMBL/GenBank/DDBJ whole genome shotgun (WGS) entry which is preliminary data.</text>
</comment>
<dbReference type="Proteomes" id="UP000077002">
    <property type="component" value="Unassembled WGS sequence"/>
</dbReference>
<evidence type="ECO:0000313" key="2">
    <source>
        <dbReference type="EMBL" id="OAG35063.1"/>
    </source>
</evidence>
<proteinExistence type="predicted"/>
<dbReference type="SUPFAM" id="SSF53639">
    <property type="entry name" value="AraD/HMP-PK domain-like"/>
    <property type="match status" value="1"/>
</dbReference>
<dbReference type="OrthoDB" id="2932980at2759"/>
<name>A0A177ESS6_9EURO</name>
<sequence>MEEAKILDSTPSALITAFHILHRYNILDERGHISVRHPTDPSTFFTSNVPAILVFSKRDLNQWRVHDGSPVTESHPTTGCQIVEADKVPEGSEHYLHSCVYNAYPGVLDVAHSHAIEAVVFGLCNASGEHDVAEIPGCWLSGPFVAHL</sequence>
<dbReference type="Pfam" id="PF00596">
    <property type="entry name" value="Aldolase_II"/>
    <property type="match status" value="1"/>
</dbReference>
<dbReference type="RefSeq" id="XP_022507015.1">
    <property type="nucleotide sequence ID" value="XM_022660703.1"/>
</dbReference>
<dbReference type="AlphaFoldDB" id="A0A177ESS6"/>
<evidence type="ECO:0000313" key="3">
    <source>
        <dbReference type="Proteomes" id="UP000077002"/>
    </source>
</evidence>
<dbReference type="InterPro" id="IPR036409">
    <property type="entry name" value="Aldolase_II/adducin_N_sf"/>
</dbReference>